<reference evidence="4" key="1">
    <citation type="journal article" date="2019" name="Int. J. Syst. Evol. Microbiol.">
        <title>The Global Catalogue of Microorganisms (GCM) 10K type strain sequencing project: providing services to taxonomists for standard genome sequencing and annotation.</title>
        <authorList>
            <consortium name="The Broad Institute Genomics Platform"/>
            <consortium name="The Broad Institute Genome Sequencing Center for Infectious Disease"/>
            <person name="Wu L."/>
            <person name="Ma J."/>
        </authorList>
    </citation>
    <scope>NUCLEOTIDE SEQUENCE [LARGE SCALE GENOMIC DNA]</scope>
    <source>
        <strain evidence="4">JCM 17593</strain>
    </source>
</reference>
<feature type="compositionally biased region" description="Acidic residues" evidence="1">
    <location>
        <begin position="444"/>
        <end position="459"/>
    </location>
</feature>
<sequence>MTLEVSFDLDVENSAFVLGQSWQAEQYERVCAGRREIARLEAHEVRILAGLLYDAEGAAGEDAIDAGDPQTVTRRHELAVRSIAMEVAASTNTSIQAVEVKLGEAWTLANELTDTLACLEAGEISRAHAHELIAVTGHLERGSRREAEHALLPWAKRLAPSPFRRKAKQILEALEKDSFGERHDRAYAKRRVDITAGRDGMAHLEAYIDGADAALIKAGLENAANEARQAGDPRSRKQLEADFVVELLTEGNIAIGSAADGGAAAPLPVTRRAAVTVDVLIPAATLAGKNEQGALIPGFGMIDPQRARELVAMAPSLKRILTDPITGAVLNFDRTSYRIPAGLRRVLRIRDGHCRAPACTLSSRYTDVDHAVDYARGGPTSLANTSELCEGHHYVKHEGGWSLTQYADGVQDWRAPSGRTYRTYPDNPFAGAQSVVVPAPFDLPPDDDDDDDPERDEAG</sequence>
<comment type="caution">
    <text evidence="3">The sequence shown here is derived from an EMBL/GenBank/DDBJ whole genome shotgun (WGS) entry which is preliminary data.</text>
</comment>
<dbReference type="InterPro" id="IPR003615">
    <property type="entry name" value="HNH_nuc"/>
</dbReference>
<organism evidence="3 4">
    <name type="scientific">Gryllotalpicola kribbensis</name>
    <dbReference type="NCBI Taxonomy" id="993084"/>
    <lineage>
        <taxon>Bacteria</taxon>
        <taxon>Bacillati</taxon>
        <taxon>Actinomycetota</taxon>
        <taxon>Actinomycetes</taxon>
        <taxon>Micrococcales</taxon>
        <taxon>Microbacteriaceae</taxon>
        <taxon>Gryllotalpicola</taxon>
    </lineage>
</organism>
<evidence type="ECO:0000313" key="4">
    <source>
        <dbReference type="Proteomes" id="UP001500213"/>
    </source>
</evidence>
<keyword evidence="4" id="KW-1185">Reference proteome</keyword>
<dbReference type="Pfam" id="PF02720">
    <property type="entry name" value="DUF222"/>
    <property type="match status" value="1"/>
</dbReference>
<name>A0ABP8AZA1_9MICO</name>
<dbReference type="SMART" id="SM00507">
    <property type="entry name" value="HNHc"/>
    <property type="match status" value="1"/>
</dbReference>
<evidence type="ECO:0000259" key="2">
    <source>
        <dbReference type="SMART" id="SM00507"/>
    </source>
</evidence>
<gene>
    <name evidence="3" type="ORF">GCM10022288_28410</name>
</gene>
<dbReference type="EMBL" id="BAABBX010000016">
    <property type="protein sequence ID" value="GAA4193896.1"/>
    <property type="molecule type" value="Genomic_DNA"/>
</dbReference>
<feature type="region of interest" description="Disordered" evidence="1">
    <location>
        <begin position="437"/>
        <end position="459"/>
    </location>
</feature>
<evidence type="ECO:0000313" key="3">
    <source>
        <dbReference type="EMBL" id="GAA4193896.1"/>
    </source>
</evidence>
<dbReference type="Proteomes" id="UP001500213">
    <property type="component" value="Unassembled WGS sequence"/>
</dbReference>
<proteinExistence type="predicted"/>
<dbReference type="InterPro" id="IPR003870">
    <property type="entry name" value="DUF222"/>
</dbReference>
<evidence type="ECO:0000256" key="1">
    <source>
        <dbReference type="SAM" id="MobiDB-lite"/>
    </source>
</evidence>
<feature type="domain" description="HNH nuclease" evidence="2">
    <location>
        <begin position="342"/>
        <end position="394"/>
    </location>
</feature>
<protein>
    <submittedName>
        <fullName evidence="3">DUF222 domain-containing protein</fullName>
    </submittedName>
</protein>
<dbReference type="RefSeq" id="WP_344778014.1">
    <property type="nucleotide sequence ID" value="NZ_BAABBX010000016.1"/>
</dbReference>
<accession>A0ABP8AZA1</accession>